<proteinExistence type="predicted"/>
<evidence type="ECO:0000256" key="1">
    <source>
        <dbReference type="SAM" id="MobiDB-lite"/>
    </source>
</evidence>
<organism evidence="3 4">
    <name type="scientific">Silvibacterium bohemicum</name>
    <dbReference type="NCBI Taxonomy" id="1577686"/>
    <lineage>
        <taxon>Bacteria</taxon>
        <taxon>Pseudomonadati</taxon>
        <taxon>Acidobacteriota</taxon>
        <taxon>Terriglobia</taxon>
        <taxon>Terriglobales</taxon>
        <taxon>Acidobacteriaceae</taxon>
        <taxon>Silvibacterium</taxon>
    </lineage>
</organism>
<feature type="region of interest" description="Disordered" evidence="1">
    <location>
        <begin position="235"/>
        <end position="254"/>
    </location>
</feature>
<dbReference type="AlphaFoldDB" id="A0A841JVM9"/>
<evidence type="ECO:0008006" key="5">
    <source>
        <dbReference type="Google" id="ProtNLM"/>
    </source>
</evidence>
<feature type="region of interest" description="Disordered" evidence="1">
    <location>
        <begin position="201"/>
        <end position="230"/>
    </location>
</feature>
<dbReference type="RefSeq" id="WP_231581181.1">
    <property type="nucleotide sequence ID" value="NZ_JACHEK010000003.1"/>
</dbReference>
<dbReference type="Proteomes" id="UP000538666">
    <property type="component" value="Unassembled WGS sequence"/>
</dbReference>
<accession>A0A841JVM9</accession>
<reference evidence="3 4" key="1">
    <citation type="submission" date="2020-08" db="EMBL/GenBank/DDBJ databases">
        <title>Genomic Encyclopedia of Type Strains, Phase IV (KMG-IV): sequencing the most valuable type-strain genomes for metagenomic binning, comparative biology and taxonomic classification.</title>
        <authorList>
            <person name="Goeker M."/>
        </authorList>
    </citation>
    <scope>NUCLEOTIDE SEQUENCE [LARGE SCALE GENOMIC DNA]</scope>
    <source>
        <strain evidence="3 4">DSM 103733</strain>
    </source>
</reference>
<keyword evidence="2" id="KW-1133">Transmembrane helix</keyword>
<keyword evidence="2" id="KW-0472">Membrane</keyword>
<evidence type="ECO:0000256" key="2">
    <source>
        <dbReference type="SAM" id="Phobius"/>
    </source>
</evidence>
<protein>
    <recommendedName>
        <fullName evidence="5">DUF2950 domain-containing protein</fullName>
    </recommendedName>
</protein>
<comment type="caution">
    <text evidence="3">The sequence shown here is derived from an EMBL/GenBank/DDBJ whole genome shotgun (WGS) entry which is preliminary data.</text>
</comment>
<evidence type="ECO:0000313" key="3">
    <source>
        <dbReference type="EMBL" id="MBB6143799.1"/>
    </source>
</evidence>
<dbReference type="Pfam" id="PF11453">
    <property type="entry name" value="DUF2950"/>
    <property type="match status" value="1"/>
</dbReference>
<name>A0A841JVM9_9BACT</name>
<keyword evidence="4" id="KW-1185">Reference proteome</keyword>
<keyword evidence="2" id="KW-0812">Transmembrane</keyword>
<sequence>METTMISPERHNPKRRYLVAIANTTAVFTFAACLGIVPGTATGQSTSQPQAAPAARRLPVHPAEAGQQTFASAAEASQALVTALQKDDQQTLLKVLGPNAKDIVSSGDEAEDKGRREQFVQKYQQMHRLVTEPDGMTTLYIGAENWPTPIPLMHKGSAWYFDTAAGKQEILYRRIGENELTVIHICDELVDAQKEYYAKPHDGSSERQYAQKISSDPDKQNGLYWKTASGDTDSPLGPLVASAESEGYTQDASQKPEPFHGYYFRILTGQGGHAAGGDRSYIVDGKMTRGFAFLAYPAEYRSSGVMTFLVDQDGVVYEKDLGRRTEETVKSLTRYDRDSTWRKAD</sequence>
<evidence type="ECO:0000313" key="4">
    <source>
        <dbReference type="Proteomes" id="UP000538666"/>
    </source>
</evidence>
<feature type="transmembrane region" description="Helical" evidence="2">
    <location>
        <begin position="17"/>
        <end position="37"/>
    </location>
</feature>
<dbReference type="EMBL" id="JACHEK010000003">
    <property type="protein sequence ID" value="MBB6143799.1"/>
    <property type="molecule type" value="Genomic_DNA"/>
</dbReference>
<gene>
    <name evidence="3" type="ORF">HNQ77_001748</name>
</gene>
<dbReference type="InterPro" id="IPR021556">
    <property type="entry name" value="DUF2950"/>
</dbReference>